<feature type="region of interest" description="Disordered" evidence="1">
    <location>
        <begin position="1"/>
        <end position="46"/>
    </location>
</feature>
<dbReference type="EMBL" id="BQKY01000009">
    <property type="protein sequence ID" value="GJN91873.1"/>
    <property type="molecule type" value="Genomic_DNA"/>
</dbReference>
<evidence type="ECO:0000313" key="3">
    <source>
        <dbReference type="Proteomes" id="UP001342314"/>
    </source>
</evidence>
<gene>
    <name evidence="2" type="ORF">Rhopal_004898-T1</name>
</gene>
<feature type="region of interest" description="Disordered" evidence="1">
    <location>
        <begin position="280"/>
        <end position="331"/>
    </location>
</feature>
<organism evidence="2 3">
    <name type="scientific">Rhodotorula paludigena</name>
    <dbReference type="NCBI Taxonomy" id="86838"/>
    <lineage>
        <taxon>Eukaryota</taxon>
        <taxon>Fungi</taxon>
        <taxon>Dikarya</taxon>
        <taxon>Basidiomycota</taxon>
        <taxon>Pucciniomycotina</taxon>
        <taxon>Microbotryomycetes</taxon>
        <taxon>Sporidiobolales</taxon>
        <taxon>Sporidiobolaceae</taxon>
        <taxon>Rhodotorula</taxon>
    </lineage>
</organism>
<dbReference type="Proteomes" id="UP001342314">
    <property type="component" value="Unassembled WGS sequence"/>
</dbReference>
<reference evidence="2 3" key="1">
    <citation type="submission" date="2021-12" db="EMBL/GenBank/DDBJ databases">
        <title>High titer production of polyol ester of fatty acids by Rhodotorula paludigena BS15 towards product separation-free biomass refinery.</title>
        <authorList>
            <person name="Mano J."/>
            <person name="Ono H."/>
            <person name="Tanaka T."/>
            <person name="Naito K."/>
            <person name="Sushida H."/>
            <person name="Ike M."/>
            <person name="Tokuyasu K."/>
            <person name="Kitaoka M."/>
        </authorList>
    </citation>
    <scope>NUCLEOTIDE SEQUENCE [LARGE SCALE GENOMIC DNA]</scope>
    <source>
        <strain evidence="2 3">BS15</strain>
    </source>
</reference>
<feature type="region of interest" description="Disordered" evidence="1">
    <location>
        <begin position="110"/>
        <end position="135"/>
    </location>
</feature>
<feature type="compositionally biased region" description="Low complexity" evidence="1">
    <location>
        <begin position="110"/>
        <end position="130"/>
    </location>
</feature>
<evidence type="ECO:0000256" key="1">
    <source>
        <dbReference type="SAM" id="MobiDB-lite"/>
    </source>
</evidence>
<evidence type="ECO:0000313" key="2">
    <source>
        <dbReference type="EMBL" id="GJN91873.1"/>
    </source>
</evidence>
<feature type="region of interest" description="Disordered" evidence="1">
    <location>
        <begin position="167"/>
        <end position="199"/>
    </location>
</feature>
<sequence length="331" mass="37086">MAPRKRARSRSPSPQLPLHLLTSLPSSSSSSTLPPRSSDPSLARLPDALAHGVHAHEARLLDPREWTEWLGAREADEGRRTGVRWAGSGDETGEVYTDRYDILHLLPSLPPDTTTATPTATPAHPRSPSPGFSDLPSDHEELFYFSPAERIELERRKKRRRLEVEREERLRRVEEREREEREAEEAQVPDGVPSQSDDSTQLVLMQRLHATLSSSPNPSLLELRILANHGSDPRFAFLRPGPAAGAAGARWRGVWERIRRGEDVRLDEDGEVVVAVTVQEDGDTGAEDSAAQVELDEAERRKKQEMKAAKAREWAQRRKEARAVAERKSAV</sequence>
<dbReference type="AlphaFoldDB" id="A0AAV5GNX4"/>
<name>A0AAV5GNX4_9BASI</name>
<feature type="compositionally biased region" description="Low complexity" evidence="1">
    <location>
        <begin position="10"/>
        <end position="42"/>
    </location>
</feature>
<keyword evidence="3" id="KW-1185">Reference proteome</keyword>
<accession>A0AAV5GNX4</accession>
<feature type="compositionally biased region" description="Basic and acidic residues" evidence="1">
    <location>
        <begin position="167"/>
        <end position="181"/>
    </location>
</feature>
<comment type="caution">
    <text evidence="2">The sequence shown here is derived from an EMBL/GenBank/DDBJ whole genome shotgun (WGS) entry which is preliminary data.</text>
</comment>
<proteinExistence type="predicted"/>
<protein>
    <submittedName>
        <fullName evidence="2">Uncharacterized protein</fullName>
    </submittedName>
</protein>
<feature type="compositionally biased region" description="Basic and acidic residues" evidence="1">
    <location>
        <begin position="298"/>
        <end position="331"/>
    </location>
</feature>